<dbReference type="InterPro" id="IPR003309">
    <property type="entry name" value="SCAN_dom"/>
</dbReference>
<dbReference type="InterPro" id="IPR054465">
    <property type="entry name" value="Integrase_p58-like_C"/>
</dbReference>
<dbReference type="GO" id="GO:0015074">
    <property type="term" value="P:DNA integration"/>
    <property type="evidence" value="ECO:0007669"/>
    <property type="project" value="InterPro"/>
</dbReference>
<dbReference type="Pfam" id="PF00078">
    <property type="entry name" value="RVT_1"/>
    <property type="match status" value="1"/>
</dbReference>
<accession>A0A6P8U2Y2</accession>
<dbReference type="GO" id="GO:0008270">
    <property type="term" value="F:zinc ion binding"/>
    <property type="evidence" value="ECO:0007669"/>
    <property type="project" value="InterPro"/>
</dbReference>
<proteinExistence type="inferred from homology"/>
<evidence type="ECO:0000259" key="11">
    <source>
        <dbReference type="PROSITE" id="PS50878"/>
    </source>
</evidence>
<dbReference type="InterPro" id="IPR036875">
    <property type="entry name" value="Znf_CCHC_sf"/>
</dbReference>
<protein>
    <recommendedName>
        <fullName evidence="9">Gypsy retrotransposon integrase-like protein 1</fullName>
        <ecNumber evidence="2">3.1.26.4</ecNumber>
    </recommendedName>
</protein>
<reference evidence="14" key="1">
    <citation type="submission" date="2025-08" db="UniProtKB">
        <authorList>
            <consortium name="RefSeq"/>
        </authorList>
    </citation>
    <scope>IDENTIFICATION</scope>
</reference>
<dbReference type="Pfam" id="PF17921">
    <property type="entry name" value="Integrase_H2C2"/>
    <property type="match status" value="1"/>
</dbReference>
<keyword evidence="6" id="KW-0255">Endonuclease</keyword>
<evidence type="ECO:0000256" key="5">
    <source>
        <dbReference type="ARBA" id="ARBA00022722"/>
    </source>
</evidence>
<dbReference type="PROSITE" id="PS50878">
    <property type="entry name" value="RT_POL"/>
    <property type="match status" value="1"/>
</dbReference>
<sequence length="1400" mass="156091">MEGQRLSMVRDGAALGEQYGEQVPRSHHRFDANNLRLLPQFNESDPDTFFLLFERVAKAMDWLDADCALMLQCVLTGKAQSAYSALCLEDSSSYVKIKLAVLRAYELVPEAYRQRFRSLEKKQGQTYVEMARDLSVHFKRWLAALDITSFDNLGELMILEQFKNILPDNIATYIIEHRVTSVSEAAVAADEFVLLHKGRFGGRAGALPVFEGSRRAVDVGSLGMDPKKVAWEKSEDTCNYCREKGHWKPECPALRAKSKVGRFVGKPVALAVPVKSCCVNEVLTDHLWGSEVLVSYDPFIREGLVSLVGSNVRVPIKISRDTGAFDSFIVDSVLPLSEESDTGDTSRGMGLTVFPVPVHKMYLDCDLVNGIAIGVRPAFPIKGIHFILGNGLAGGRVWADVPSVLLVTGGLIESGSEKCSTVMPDVTASCVITRARAKRDHDLLPDGKSTDTVEVPSLSEFSVLLTHHEVGEEQRQDSSLKDLFDCVAPVAQGENTSSGYMLHNDLLFRRWVPVAVDGGGTEVFQLVVPTKFRPLVLKVAHDECGHFGVRKTYLNILRHYFWPRLKRDVSQYIRTCHVCQLTGKPNQKIKPAPLQPIQVVSEPFTHLIVDCVGPLPGSKSGCKYLLTVMCQTTRYPAAYPLRSITTKAVVKALSQFISIFGIPKVVQSDQGSNFSSHMFAQVLKLLKIKKNQSTAYHAQSQGALERFHQTLKSLLRAYCTELDGDWEEGLPWLMLAAREAVHEGTGFSPNELVFGHAVRGPLAVLKEGCVDTEPPRSLVDYVNGFRRRLGVALSMAREKLSVSQSNMKKFYDRCSARQEFNPGHQVLSLMPIVGSPFQAKYSGPYTIIEKTSDLNYVVATPERRKTKRLCHVNLLKPYHKREVNTDTEVEKDKVQPAVVVVVTHGLTHEGNIVPEPDDSLLCGRLRNSESLDNLDGLLSHLAASRREELSALVHKYRCLFGDTPSQTDWAEHDIDVGDAQPIKQHFYRMPPVKRSRLDAEINYMVENTIAVPSASSWASPCILVPKQDGTPRFCTDLRKVNAVTKSDSFPLPRMDDCIDQVGSAKYVSKFDLLKGYWQVPLSKRAQEIAAFITPSGLYSYKVMPFGLKNAPATFQRLMNRVVSGLEGCTVYLDDLVICSDTWTAHVQRIERLFERLTEAHLTINLAKCAFAKATVTYLGHVVGQGCVAPVLAKVRAISEYPQPTTKKELQRFLGMVGYYRRFCENVSTTVFPLTELLRAKVKYTWSVDCQRAFDSVKSLLCSSQALVAPCFDRPFSLQVDASQVGVGAVLLQVDKGGGVERPVSFFSKKLNSYQRNYTVIEKEALALIWALQHFTVYVGAGGLILVYTDHNPLTFLHSMKCPNQRLTRWSLFLQAYNLEVRHIRGSDNVIADALSRAPWH</sequence>
<evidence type="ECO:0000259" key="12">
    <source>
        <dbReference type="PROSITE" id="PS50994"/>
    </source>
</evidence>
<evidence type="ECO:0000256" key="2">
    <source>
        <dbReference type="ARBA" id="ARBA00012180"/>
    </source>
</evidence>
<dbReference type="Pfam" id="PF00665">
    <property type="entry name" value="rve"/>
    <property type="match status" value="1"/>
</dbReference>
<dbReference type="GO" id="GO:0003964">
    <property type="term" value="F:RNA-directed DNA polymerase activity"/>
    <property type="evidence" value="ECO:0007669"/>
    <property type="project" value="UniProtKB-KW"/>
</dbReference>
<dbReference type="GO" id="GO:0003676">
    <property type="term" value="F:nucleic acid binding"/>
    <property type="evidence" value="ECO:0007669"/>
    <property type="project" value="InterPro"/>
</dbReference>
<dbReference type="Gene3D" id="1.10.4020.10">
    <property type="entry name" value="DNA breaking-rejoining enzymes"/>
    <property type="match status" value="1"/>
</dbReference>
<dbReference type="Gene3D" id="3.10.10.10">
    <property type="entry name" value="HIV Type 1 Reverse Transcriptase, subunit A, domain 1"/>
    <property type="match status" value="1"/>
</dbReference>
<dbReference type="FunFam" id="3.10.20.370:FF:000001">
    <property type="entry name" value="Retrovirus-related Pol polyprotein from transposon 17.6-like protein"/>
    <property type="match status" value="1"/>
</dbReference>
<dbReference type="PANTHER" id="PTHR37984">
    <property type="entry name" value="PROTEIN CBG26694"/>
    <property type="match status" value="1"/>
</dbReference>
<dbReference type="Gene3D" id="3.30.420.10">
    <property type="entry name" value="Ribonuclease H-like superfamily/Ribonuclease H"/>
    <property type="match status" value="1"/>
</dbReference>
<dbReference type="SUPFAM" id="SSF47353">
    <property type="entry name" value="Retrovirus capsid dimerization domain-like"/>
    <property type="match status" value="1"/>
</dbReference>
<dbReference type="FunFam" id="1.10.340.70:FF:000001">
    <property type="entry name" value="Retrovirus-related Pol polyprotein from transposon gypsy-like Protein"/>
    <property type="match status" value="1"/>
</dbReference>
<dbReference type="Pfam" id="PF02023">
    <property type="entry name" value="SCAN"/>
    <property type="match status" value="1"/>
</dbReference>
<dbReference type="Pfam" id="PF17917">
    <property type="entry name" value="RT_RNaseH"/>
    <property type="match status" value="1"/>
</dbReference>
<dbReference type="EC" id="3.1.26.4" evidence="2"/>
<evidence type="ECO:0000256" key="3">
    <source>
        <dbReference type="ARBA" id="ARBA00022679"/>
    </source>
</evidence>
<gene>
    <name evidence="14" type="primary">LOC117545422</name>
</gene>
<dbReference type="FunFam" id="3.30.70.270:FF:000026">
    <property type="entry name" value="Transposon Ty3-G Gag-Pol polyprotein"/>
    <property type="match status" value="1"/>
</dbReference>
<evidence type="ECO:0000256" key="7">
    <source>
        <dbReference type="ARBA" id="ARBA00022801"/>
    </source>
</evidence>
<evidence type="ECO:0000256" key="6">
    <source>
        <dbReference type="ARBA" id="ARBA00022759"/>
    </source>
</evidence>
<dbReference type="CDD" id="cd01647">
    <property type="entry name" value="RT_LTR"/>
    <property type="match status" value="1"/>
</dbReference>
<dbReference type="InterPro" id="IPR036397">
    <property type="entry name" value="RNaseH_sf"/>
</dbReference>
<dbReference type="InterPro" id="IPR000477">
    <property type="entry name" value="RT_dom"/>
</dbReference>
<evidence type="ECO:0000313" key="13">
    <source>
        <dbReference type="Proteomes" id="UP000515161"/>
    </source>
</evidence>
<dbReference type="Gene3D" id="1.10.340.70">
    <property type="match status" value="1"/>
</dbReference>
<dbReference type="InterPro" id="IPR043128">
    <property type="entry name" value="Rev_trsase/Diguanyl_cyclase"/>
</dbReference>
<dbReference type="InterPro" id="IPR050951">
    <property type="entry name" value="Retrovirus_Pol_polyprotein"/>
</dbReference>
<dbReference type="Proteomes" id="UP000515161">
    <property type="component" value="Unplaced"/>
</dbReference>
<dbReference type="PROSITE" id="PS50994">
    <property type="entry name" value="INTEGRASE"/>
    <property type="match status" value="1"/>
</dbReference>
<dbReference type="GO" id="GO:0004523">
    <property type="term" value="F:RNA-DNA hybrid ribonuclease activity"/>
    <property type="evidence" value="ECO:0007669"/>
    <property type="project" value="UniProtKB-EC"/>
</dbReference>
<keyword evidence="7" id="KW-0378">Hydrolase</keyword>
<dbReference type="InParanoid" id="A0A6P8U2Y2"/>
<dbReference type="Gene3D" id="4.10.60.10">
    <property type="entry name" value="Zinc finger, CCHC-type"/>
    <property type="match status" value="1"/>
</dbReference>
<dbReference type="RefSeq" id="XP_034071083.1">
    <property type="nucleotide sequence ID" value="XM_034215192.1"/>
</dbReference>
<dbReference type="KEGG" id="gacu:117545422"/>
<evidence type="ECO:0000259" key="10">
    <source>
        <dbReference type="PROSITE" id="PS50804"/>
    </source>
</evidence>
<dbReference type="Pfam" id="PF22938">
    <property type="entry name" value="Integrase_p58_C"/>
    <property type="match status" value="1"/>
</dbReference>
<dbReference type="InterPro" id="IPR043502">
    <property type="entry name" value="DNA/RNA_pol_sf"/>
</dbReference>
<dbReference type="PROSITE" id="PS50804">
    <property type="entry name" value="SCAN_BOX"/>
    <property type="match status" value="1"/>
</dbReference>
<feature type="domain" description="Integrase catalytic" evidence="12">
    <location>
        <begin position="599"/>
        <end position="757"/>
    </location>
</feature>
<dbReference type="PANTHER" id="PTHR37984:SF5">
    <property type="entry name" value="PROTEIN NYNRIN-LIKE"/>
    <property type="match status" value="1"/>
</dbReference>
<comment type="similarity">
    <text evidence="1">Belongs to the beta type-B retroviral polymerase family. HERV class-II K(HML-2) pol subfamily.</text>
</comment>
<evidence type="ECO:0000256" key="9">
    <source>
        <dbReference type="ARBA" id="ARBA00039658"/>
    </source>
</evidence>
<keyword evidence="4" id="KW-0548">Nucleotidyltransferase</keyword>
<dbReference type="SUPFAM" id="SSF53098">
    <property type="entry name" value="Ribonuclease H-like"/>
    <property type="match status" value="1"/>
</dbReference>
<dbReference type="OrthoDB" id="8412918at2759"/>
<dbReference type="InterPro" id="IPR041588">
    <property type="entry name" value="Integrase_H2C2"/>
</dbReference>
<dbReference type="CDD" id="cd09274">
    <property type="entry name" value="RNase_HI_RT_Ty3"/>
    <property type="match status" value="1"/>
</dbReference>
<keyword evidence="5" id="KW-0540">Nuclease</keyword>
<keyword evidence="8" id="KW-0695">RNA-directed DNA polymerase</keyword>
<keyword evidence="13" id="KW-1185">Reference proteome</keyword>
<dbReference type="InterPro" id="IPR012337">
    <property type="entry name" value="RNaseH-like_sf"/>
</dbReference>
<feature type="domain" description="Reverse transcriptase" evidence="11">
    <location>
        <begin position="1005"/>
        <end position="1182"/>
    </location>
</feature>
<feature type="domain" description="SCAN box" evidence="10">
    <location>
        <begin position="113"/>
        <end position="192"/>
    </location>
</feature>
<dbReference type="Gene3D" id="3.10.20.370">
    <property type="match status" value="1"/>
</dbReference>
<evidence type="ECO:0000256" key="4">
    <source>
        <dbReference type="ARBA" id="ARBA00022695"/>
    </source>
</evidence>
<evidence type="ECO:0000256" key="1">
    <source>
        <dbReference type="ARBA" id="ARBA00010879"/>
    </source>
</evidence>
<dbReference type="InterPro" id="IPR041373">
    <property type="entry name" value="RT_RNaseH"/>
</dbReference>
<name>A0A6P8U2Y2_GYMAC</name>
<dbReference type="InterPro" id="IPR038269">
    <property type="entry name" value="SCAN_sf"/>
</dbReference>
<dbReference type="FunFam" id="3.30.420.10:FF:000032">
    <property type="entry name" value="Retrovirus-related Pol polyprotein from transposon 297-like Protein"/>
    <property type="match status" value="1"/>
</dbReference>
<organism evidence="13 14">
    <name type="scientific">Gymnodraco acuticeps</name>
    <name type="common">Antarctic dragonfish</name>
    <dbReference type="NCBI Taxonomy" id="8218"/>
    <lineage>
        <taxon>Eukaryota</taxon>
        <taxon>Metazoa</taxon>
        <taxon>Chordata</taxon>
        <taxon>Craniata</taxon>
        <taxon>Vertebrata</taxon>
        <taxon>Euteleostomi</taxon>
        <taxon>Actinopterygii</taxon>
        <taxon>Neopterygii</taxon>
        <taxon>Teleostei</taxon>
        <taxon>Neoteleostei</taxon>
        <taxon>Acanthomorphata</taxon>
        <taxon>Eupercaria</taxon>
        <taxon>Perciformes</taxon>
        <taxon>Notothenioidei</taxon>
        <taxon>Bathydraconidae</taxon>
        <taxon>Gymnodraco</taxon>
    </lineage>
</organism>
<evidence type="ECO:0000313" key="14">
    <source>
        <dbReference type="RefSeq" id="XP_034071083.1"/>
    </source>
</evidence>
<dbReference type="InterPro" id="IPR001584">
    <property type="entry name" value="Integrase_cat-core"/>
</dbReference>
<dbReference type="SUPFAM" id="SSF57756">
    <property type="entry name" value="Retrovirus zinc finger-like domains"/>
    <property type="match status" value="1"/>
</dbReference>
<dbReference type="Gene3D" id="3.30.70.270">
    <property type="match status" value="2"/>
</dbReference>
<dbReference type="GeneID" id="117545422"/>
<keyword evidence="3" id="KW-0808">Transferase</keyword>
<evidence type="ECO:0000256" key="8">
    <source>
        <dbReference type="ARBA" id="ARBA00022918"/>
    </source>
</evidence>
<dbReference type="SUPFAM" id="SSF56672">
    <property type="entry name" value="DNA/RNA polymerases"/>
    <property type="match status" value="1"/>
</dbReference>